<sequence>MALIARPRRSSSLPVVVAFRARQHSNGPRFGRLQRSDSGYASSTFRRRRHISIHTPARMLTRSVDAIRVHLVAGPGFGCGPRTRAAWGSCSLLPRSKSGIVEDLLPPNDAHEPGHADGGNARHRLLDHHYNIRMSSQGLLEFKRPWPPEPLAASCVVVWRGERGPVLDAQSGYDVEQIESDANGGSAGSDESEDASERECWMGRSTPRTTYRWPGKVAAI</sequence>
<dbReference type="EMBL" id="DF838252">
    <property type="protein sequence ID" value="GAT42764.1"/>
    <property type="molecule type" value="Genomic_DNA"/>
</dbReference>
<evidence type="ECO:0000313" key="2">
    <source>
        <dbReference type="EMBL" id="GAT42764.1"/>
    </source>
</evidence>
<organism evidence="2 3">
    <name type="scientific">Mycena chlorophos</name>
    <name type="common">Agaric fungus</name>
    <name type="synonym">Agaricus chlorophos</name>
    <dbReference type="NCBI Taxonomy" id="658473"/>
    <lineage>
        <taxon>Eukaryota</taxon>
        <taxon>Fungi</taxon>
        <taxon>Dikarya</taxon>
        <taxon>Basidiomycota</taxon>
        <taxon>Agaricomycotina</taxon>
        <taxon>Agaricomycetes</taxon>
        <taxon>Agaricomycetidae</taxon>
        <taxon>Agaricales</taxon>
        <taxon>Marasmiineae</taxon>
        <taxon>Mycenaceae</taxon>
        <taxon>Mycena</taxon>
    </lineage>
</organism>
<feature type="region of interest" description="Disordered" evidence="1">
    <location>
        <begin position="179"/>
        <end position="206"/>
    </location>
</feature>
<keyword evidence="3" id="KW-1185">Reference proteome</keyword>
<dbReference type="Proteomes" id="UP000815677">
    <property type="component" value="Unassembled WGS sequence"/>
</dbReference>
<reference evidence="2" key="1">
    <citation type="submission" date="2014-09" db="EMBL/GenBank/DDBJ databases">
        <title>Genome sequence of the luminous mushroom Mycena chlorophos for searching fungal bioluminescence genes.</title>
        <authorList>
            <person name="Tanaka Y."/>
            <person name="Kasuga D."/>
            <person name="Oba Y."/>
            <person name="Hase S."/>
            <person name="Sato K."/>
            <person name="Oba Y."/>
            <person name="Sakakibara Y."/>
        </authorList>
    </citation>
    <scope>NUCLEOTIDE SEQUENCE</scope>
</reference>
<proteinExistence type="predicted"/>
<evidence type="ECO:0000313" key="3">
    <source>
        <dbReference type="Proteomes" id="UP000815677"/>
    </source>
</evidence>
<evidence type="ECO:0000256" key="1">
    <source>
        <dbReference type="SAM" id="MobiDB-lite"/>
    </source>
</evidence>
<accession>A0ABQ0KV32</accession>
<name>A0ABQ0KV32_MYCCL</name>
<gene>
    <name evidence="2" type="ORF">MCHLO_00465</name>
</gene>
<protein>
    <submittedName>
        <fullName evidence="2">Uncharacterized protein</fullName>
    </submittedName>
</protein>